<proteinExistence type="predicted"/>
<reference evidence="2" key="1">
    <citation type="submission" date="2022-11" db="UniProtKB">
        <authorList>
            <consortium name="WormBaseParasite"/>
        </authorList>
    </citation>
    <scope>IDENTIFICATION</scope>
</reference>
<sequence length="216" mass="25351">MSNDDLFTIDDEGDEDFEKQFAEPKDDVSLVKKKKKKGVNFPASILDDPEIHELMEKAVLKPDFDQKPVEDILIKSKRRLKKDRKAQRSQTKGADWFDMPATELTEENKMDLELLQLRNSLDPNIHYRKNDRAVLPKYFQVGKIVDNQADFYSSRMTKKERKRTMVEELMQDYSLLSKHKKKYDQIRTKKAKAKRGVGFLKKGQASKNKRRQAKRG</sequence>
<evidence type="ECO:0000313" key="1">
    <source>
        <dbReference type="Proteomes" id="UP000887579"/>
    </source>
</evidence>
<dbReference type="Proteomes" id="UP000887579">
    <property type="component" value="Unplaced"/>
</dbReference>
<accession>A0AC34GWW8</accession>
<evidence type="ECO:0000313" key="2">
    <source>
        <dbReference type="WBParaSite" id="ES5_v2.g9266.t1"/>
    </source>
</evidence>
<organism evidence="1 2">
    <name type="scientific">Panagrolaimus sp. ES5</name>
    <dbReference type="NCBI Taxonomy" id="591445"/>
    <lineage>
        <taxon>Eukaryota</taxon>
        <taxon>Metazoa</taxon>
        <taxon>Ecdysozoa</taxon>
        <taxon>Nematoda</taxon>
        <taxon>Chromadorea</taxon>
        <taxon>Rhabditida</taxon>
        <taxon>Tylenchina</taxon>
        <taxon>Panagrolaimomorpha</taxon>
        <taxon>Panagrolaimoidea</taxon>
        <taxon>Panagrolaimidae</taxon>
        <taxon>Panagrolaimus</taxon>
    </lineage>
</organism>
<dbReference type="WBParaSite" id="ES5_v2.g9266.t1">
    <property type="protein sequence ID" value="ES5_v2.g9266.t1"/>
    <property type="gene ID" value="ES5_v2.g9266"/>
</dbReference>
<protein>
    <submittedName>
        <fullName evidence="2">Fcf2 pre-rRNA processing C-terminal domain-containing protein</fullName>
    </submittedName>
</protein>
<name>A0AC34GWW8_9BILA</name>